<dbReference type="Proteomes" id="UP000186922">
    <property type="component" value="Unassembled WGS sequence"/>
</dbReference>
<sequence length="107" mass="13797">MGRRRWLRWGFWRLRRLRTRFRRSRLRSGLSFLGRFRFWISLLRGFRFWISLHRRIRIRRLWWIRPGRIWWLLRKKEVTTITSLLRKVPVLYQDNGSDPVRYFYFLL</sequence>
<dbReference type="EMBL" id="BDGG01000007">
    <property type="protein sequence ID" value="GAV01872.1"/>
    <property type="molecule type" value="Genomic_DNA"/>
</dbReference>
<name>A0A1D1VJR5_RAMVA</name>
<reference evidence="1 2" key="1">
    <citation type="journal article" date="2016" name="Nat. Commun.">
        <title>Extremotolerant tardigrade genome and improved radiotolerance of human cultured cells by tardigrade-unique protein.</title>
        <authorList>
            <person name="Hashimoto T."/>
            <person name="Horikawa D.D."/>
            <person name="Saito Y."/>
            <person name="Kuwahara H."/>
            <person name="Kozuka-Hata H."/>
            <person name="Shin-I T."/>
            <person name="Minakuchi Y."/>
            <person name="Ohishi K."/>
            <person name="Motoyama A."/>
            <person name="Aizu T."/>
            <person name="Enomoto A."/>
            <person name="Kondo K."/>
            <person name="Tanaka S."/>
            <person name="Hara Y."/>
            <person name="Koshikawa S."/>
            <person name="Sagara H."/>
            <person name="Miura T."/>
            <person name="Yokobori S."/>
            <person name="Miyagawa K."/>
            <person name="Suzuki Y."/>
            <person name="Kubo T."/>
            <person name="Oyama M."/>
            <person name="Kohara Y."/>
            <person name="Fujiyama A."/>
            <person name="Arakawa K."/>
            <person name="Katayama T."/>
            <person name="Toyoda A."/>
            <person name="Kunieda T."/>
        </authorList>
    </citation>
    <scope>NUCLEOTIDE SEQUENCE [LARGE SCALE GENOMIC DNA]</scope>
    <source>
        <strain evidence="1 2">YOKOZUNA-1</strain>
    </source>
</reference>
<accession>A0A1D1VJR5</accession>
<gene>
    <name evidence="1" type="primary">RvY_12512</name>
    <name evidence="1" type="synonym">RvY_12512.2</name>
    <name evidence="1" type="ORF">RvY_12512-2</name>
</gene>
<evidence type="ECO:0000313" key="1">
    <source>
        <dbReference type="EMBL" id="GAV01872.1"/>
    </source>
</evidence>
<dbReference type="AlphaFoldDB" id="A0A1D1VJR5"/>
<organism evidence="1 2">
    <name type="scientific">Ramazzottius varieornatus</name>
    <name type="common">Water bear</name>
    <name type="synonym">Tardigrade</name>
    <dbReference type="NCBI Taxonomy" id="947166"/>
    <lineage>
        <taxon>Eukaryota</taxon>
        <taxon>Metazoa</taxon>
        <taxon>Ecdysozoa</taxon>
        <taxon>Tardigrada</taxon>
        <taxon>Eutardigrada</taxon>
        <taxon>Parachela</taxon>
        <taxon>Hypsibioidea</taxon>
        <taxon>Ramazzottiidae</taxon>
        <taxon>Ramazzottius</taxon>
    </lineage>
</organism>
<evidence type="ECO:0000313" key="2">
    <source>
        <dbReference type="Proteomes" id="UP000186922"/>
    </source>
</evidence>
<protein>
    <submittedName>
        <fullName evidence="1">Uncharacterized protein</fullName>
    </submittedName>
</protein>
<proteinExistence type="predicted"/>
<keyword evidence="2" id="KW-1185">Reference proteome</keyword>
<comment type="caution">
    <text evidence="1">The sequence shown here is derived from an EMBL/GenBank/DDBJ whole genome shotgun (WGS) entry which is preliminary data.</text>
</comment>